<proteinExistence type="predicted"/>
<keyword evidence="3" id="KW-1185">Reference proteome</keyword>
<dbReference type="Proteomes" id="UP001604336">
    <property type="component" value="Unassembled WGS sequence"/>
</dbReference>
<organism evidence="2 3">
    <name type="scientific">Abeliophyllum distichum</name>
    <dbReference type="NCBI Taxonomy" id="126358"/>
    <lineage>
        <taxon>Eukaryota</taxon>
        <taxon>Viridiplantae</taxon>
        <taxon>Streptophyta</taxon>
        <taxon>Embryophyta</taxon>
        <taxon>Tracheophyta</taxon>
        <taxon>Spermatophyta</taxon>
        <taxon>Magnoliopsida</taxon>
        <taxon>eudicotyledons</taxon>
        <taxon>Gunneridae</taxon>
        <taxon>Pentapetalae</taxon>
        <taxon>asterids</taxon>
        <taxon>lamiids</taxon>
        <taxon>Lamiales</taxon>
        <taxon>Oleaceae</taxon>
        <taxon>Forsythieae</taxon>
        <taxon>Abeliophyllum</taxon>
    </lineage>
</organism>
<keyword evidence="1" id="KW-1133">Transmembrane helix</keyword>
<keyword evidence="1" id="KW-0472">Membrane</keyword>
<evidence type="ECO:0000313" key="3">
    <source>
        <dbReference type="Proteomes" id="UP001604336"/>
    </source>
</evidence>
<reference evidence="3" key="1">
    <citation type="submission" date="2024-07" db="EMBL/GenBank/DDBJ databases">
        <title>Two chromosome-level genome assemblies of Korean endemic species Abeliophyllum distichum and Forsythia ovata (Oleaceae).</title>
        <authorList>
            <person name="Jang H."/>
        </authorList>
    </citation>
    <scope>NUCLEOTIDE SEQUENCE [LARGE SCALE GENOMIC DNA]</scope>
</reference>
<sequence>MYDSIFAKSFSKHERQKLGWGAFLACFIIALTLCTVFKPYLVPLPILNLGLSTASGLRMLMSSDEPGRSQESSLGGRLASVYHVTRIEYGVYQPEEGVGSQVHGLVSSYLEGYNFLMAAVSTAANVSIHDGKRSDILIDPPRSINLLRRPRLTSSNVSRQSM</sequence>
<keyword evidence="1" id="KW-0812">Transmembrane</keyword>
<accession>A0ABD1PCV6</accession>
<comment type="caution">
    <text evidence="2">The sequence shown here is derived from an EMBL/GenBank/DDBJ whole genome shotgun (WGS) entry which is preliminary data.</text>
</comment>
<evidence type="ECO:0000256" key="1">
    <source>
        <dbReference type="SAM" id="Phobius"/>
    </source>
</evidence>
<name>A0ABD1PCV6_9LAMI</name>
<evidence type="ECO:0000313" key="2">
    <source>
        <dbReference type="EMBL" id="KAL2461682.1"/>
    </source>
</evidence>
<feature type="transmembrane region" description="Helical" evidence="1">
    <location>
        <begin position="18"/>
        <end position="38"/>
    </location>
</feature>
<gene>
    <name evidence="2" type="ORF">Adt_45102</name>
</gene>
<protein>
    <submittedName>
        <fullName evidence="2">Uncharacterized protein</fullName>
    </submittedName>
</protein>
<dbReference type="AlphaFoldDB" id="A0ABD1PCV6"/>
<dbReference type="EMBL" id="JBFOLK010000014">
    <property type="protein sequence ID" value="KAL2461682.1"/>
    <property type="molecule type" value="Genomic_DNA"/>
</dbReference>